<dbReference type="GO" id="GO:0005737">
    <property type="term" value="C:cytoplasm"/>
    <property type="evidence" value="ECO:0007669"/>
    <property type="project" value="TreeGrafter"/>
</dbReference>
<dbReference type="SMART" id="SM01086">
    <property type="entry name" value="ClpB_D2-small"/>
    <property type="match status" value="1"/>
</dbReference>
<feature type="domain" description="Clp ATPase C-terminal" evidence="3">
    <location>
        <begin position="23"/>
        <end position="112"/>
    </location>
</feature>
<dbReference type="AlphaFoldDB" id="T1BKX0"/>
<dbReference type="Pfam" id="PF10431">
    <property type="entry name" value="ClpB_D2-small"/>
    <property type="match status" value="1"/>
</dbReference>
<dbReference type="SUPFAM" id="SSF52540">
    <property type="entry name" value="P-loop containing nucleoside triphosphate hydrolases"/>
    <property type="match status" value="1"/>
</dbReference>
<keyword evidence="1" id="KW-0547">Nucleotide-binding</keyword>
<dbReference type="PANTHER" id="PTHR11638">
    <property type="entry name" value="ATP-DEPENDENT CLP PROTEASE"/>
    <property type="match status" value="1"/>
</dbReference>
<protein>
    <submittedName>
        <fullName evidence="4">ATP-dependent chaperone ClpB</fullName>
    </submittedName>
</protein>
<evidence type="ECO:0000313" key="4">
    <source>
        <dbReference type="EMBL" id="EQD54595.1"/>
    </source>
</evidence>
<name>T1BKX0_9ZZZZ</name>
<keyword evidence="2" id="KW-0067">ATP-binding</keyword>
<dbReference type="Gene3D" id="1.10.8.60">
    <property type="match status" value="1"/>
</dbReference>
<evidence type="ECO:0000256" key="1">
    <source>
        <dbReference type="ARBA" id="ARBA00022741"/>
    </source>
</evidence>
<evidence type="ECO:0000256" key="2">
    <source>
        <dbReference type="ARBA" id="ARBA00022840"/>
    </source>
</evidence>
<proteinExistence type="predicted"/>
<dbReference type="InterPro" id="IPR050130">
    <property type="entry name" value="ClpA_ClpB"/>
</dbReference>
<dbReference type="GO" id="GO:0034605">
    <property type="term" value="P:cellular response to heat"/>
    <property type="evidence" value="ECO:0007669"/>
    <property type="project" value="TreeGrafter"/>
</dbReference>
<dbReference type="PANTHER" id="PTHR11638:SF18">
    <property type="entry name" value="HEAT SHOCK PROTEIN 104"/>
    <property type="match status" value="1"/>
</dbReference>
<evidence type="ECO:0000259" key="3">
    <source>
        <dbReference type="SMART" id="SM01086"/>
    </source>
</evidence>
<dbReference type="FunFam" id="1.10.8.60:FF:000017">
    <property type="entry name" value="ATP-dependent chaperone ClpB"/>
    <property type="match status" value="1"/>
</dbReference>
<dbReference type="EMBL" id="AUZY01006376">
    <property type="protein sequence ID" value="EQD54595.1"/>
    <property type="molecule type" value="Genomic_DNA"/>
</dbReference>
<organism evidence="4">
    <name type="scientific">mine drainage metagenome</name>
    <dbReference type="NCBI Taxonomy" id="410659"/>
    <lineage>
        <taxon>unclassified sequences</taxon>
        <taxon>metagenomes</taxon>
        <taxon>ecological metagenomes</taxon>
    </lineage>
</organism>
<accession>T1BKX0</accession>
<dbReference type="GO" id="GO:0016887">
    <property type="term" value="F:ATP hydrolysis activity"/>
    <property type="evidence" value="ECO:0007669"/>
    <property type="project" value="TreeGrafter"/>
</dbReference>
<comment type="caution">
    <text evidence="4">The sequence shown here is derived from an EMBL/GenBank/DDBJ whole genome shotgun (WGS) entry which is preliminary data.</text>
</comment>
<gene>
    <name evidence="4" type="ORF">B1B_09621</name>
</gene>
<dbReference type="InterPro" id="IPR027417">
    <property type="entry name" value="P-loop_NTPase"/>
</dbReference>
<sequence length="121" mass="13509">MLRAAFRPEFLNRLDEIVIFHALTEPQIEAIVDLQLAQVNRRLAERRIHLTATPAAKRRLAHEGFDPQFGARPLKRTIQRRVVDPLSARLLAGEVRDGAEVRVEASNDEIVLAIGRGKGGA</sequence>
<dbReference type="GO" id="GO:0005524">
    <property type="term" value="F:ATP binding"/>
    <property type="evidence" value="ECO:0007669"/>
    <property type="project" value="UniProtKB-KW"/>
</dbReference>
<reference evidence="4" key="1">
    <citation type="submission" date="2013-08" db="EMBL/GenBank/DDBJ databases">
        <authorList>
            <person name="Mendez C."/>
            <person name="Richter M."/>
            <person name="Ferrer M."/>
            <person name="Sanchez J."/>
        </authorList>
    </citation>
    <scope>NUCLEOTIDE SEQUENCE</scope>
</reference>
<reference evidence="4" key="2">
    <citation type="journal article" date="2014" name="ISME J.">
        <title>Microbial stratification in low pH oxic and suboxic macroscopic growths along an acid mine drainage.</title>
        <authorList>
            <person name="Mendez-Garcia C."/>
            <person name="Mesa V."/>
            <person name="Sprenger R.R."/>
            <person name="Richter M."/>
            <person name="Diez M.S."/>
            <person name="Solano J."/>
            <person name="Bargiela R."/>
            <person name="Golyshina O.V."/>
            <person name="Manteca A."/>
            <person name="Ramos J.L."/>
            <person name="Gallego J.R."/>
            <person name="Llorente I."/>
            <person name="Martins Dos Santos V.A."/>
            <person name="Jensen O.N."/>
            <person name="Pelaez A.I."/>
            <person name="Sanchez J."/>
            <person name="Ferrer M."/>
        </authorList>
    </citation>
    <scope>NUCLEOTIDE SEQUENCE</scope>
</reference>
<dbReference type="InterPro" id="IPR019489">
    <property type="entry name" value="Clp_ATPase_C"/>
</dbReference>